<dbReference type="AlphaFoldDB" id="L0L3E8"/>
<evidence type="ECO:0000313" key="1">
    <source>
        <dbReference type="EMBL" id="AGB50834.1"/>
    </source>
</evidence>
<geneLocation type="plasmid" evidence="1 2">
    <name>pMETHO01</name>
</geneLocation>
<dbReference type="GeneID" id="14401667"/>
<dbReference type="Proteomes" id="UP000010866">
    <property type="component" value="Plasmid pMETHO01"/>
</dbReference>
<dbReference type="KEGG" id="mhz:Metho_2705"/>
<proteinExistence type="predicted"/>
<keyword evidence="1" id="KW-0614">Plasmid</keyword>
<gene>
    <name evidence="1" type="ordered locus">Metho_2705</name>
</gene>
<protein>
    <submittedName>
        <fullName evidence="1">Uncharacterized protein</fullName>
    </submittedName>
</protein>
<evidence type="ECO:0000313" key="2">
    <source>
        <dbReference type="Proteomes" id="UP000010866"/>
    </source>
</evidence>
<keyword evidence="2" id="KW-1185">Reference proteome</keyword>
<name>L0L3E8_METHD</name>
<organism evidence="1 2">
    <name type="scientific">Methanomethylovorans hollandica (strain DSM 15978 / NBRC 107637 / DMS1)</name>
    <dbReference type="NCBI Taxonomy" id="867904"/>
    <lineage>
        <taxon>Archaea</taxon>
        <taxon>Methanobacteriati</taxon>
        <taxon>Methanobacteriota</taxon>
        <taxon>Stenosarchaea group</taxon>
        <taxon>Methanomicrobia</taxon>
        <taxon>Methanosarcinales</taxon>
        <taxon>Methanosarcinaceae</taxon>
        <taxon>Methanomethylovorans</taxon>
    </lineage>
</organism>
<dbReference type="EMBL" id="CP003363">
    <property type="protein sequence ID" value="AGB50834.1"/>
    <property type="molecule type" value="Genomic_DNA"/>
</dbReference>
<dbReference type="RefSeq" id="WP_015313966.1">
    <property type="nucleotide sequence ID" value="NC_019972.1"/>
</dbReference>
<dbReference type="HOGENOM" id="CLU_1269932_0_0_2"/>
<reference evidence="2" key="1">
    <citation type="submission" date="2012-02" db="EMBL/GenBank/DDBJ databases">
        <title>Complete sequence of plasmid of Methanomethylovorans hollandica DSM 15978.</title>
        <authorList>
            <person name="Lucas S."/>
            <person name="Copeland A."/>
            <person name="Lapidus A."/>
            <person name="Glavina del Rio T."/>
            <person name="Dalin E."/>
            <person name="Tice H."/>
            <person name="Bruce D."/>
            <person name="Goodwin L."/>
            <person name="Pitluck S."/>
            <person name="Peters L."/>
            <person name="Mikhailova N."/>
            <person name="Held B."/>
            <person name="Kyrpides N."/>
            <person name="Mavromatis K."/>
            <person name="Ivanova N."/>
            <person name="Brettin T."/>
            <person name="Detter J.C."/>
            <person name="Han C."/>
            <person name="Larimer F."/>
            <person name="Land M."/>
            <person name="Hauser L."/>
            <person name="Markowitz V."/>
            <person name="Cheng J.-F."/>
            <person name="Hugenholtz P."/>
            <person name="Woyke T."/>
            <person name="Wu D."/>
            <person name="Spring S."/>
            <person name="Schroeder M."/>
            <person name="Brambilla E."/>
            <person name="Klenk H.-P."/>
            <person name="Eisen J.A."/>
        </authorList>
    </citation>
    <scope>NUCLEOTIDE SEQUENCE [LARGE SCALE GENOMIC DNA]</scope>
    <source>
        <strain evidence="2">DSM 15978 / NBRC 107637 / DMS1</strain>
        <plasmid evidence="2">Plasmid pMETHO01</plasmid>
    </source>
</reference>
<sequence length="217" mass="24852">MNNIEVDPKETFFRELAISMIEPVEDTLSNFNIKVPDSDRTGDDSEAALYGAAYYGIEDEMVDYLKTRFGTPEEQIGFIKLRKPENGIYDERDELFNKSEITLGTIPFVPPLTNMDIQFMSQEQIQQELKNTLACINQLTLRYRIIKYLSEDNITYLKAVLNGRFGITIDCNLLENQIIALLESDIPEDSKTGLHHLLGTICDHLRSNDICHISDYC</sequence>
<accession>L0L3E8</accession>